<gene>
    <name evidence="2" type="ORF">HJG60_011835</name>
</gene>
<reference evidence="2 3" key="1">
    <citation type="journal article" date="2020" name="Nature">
        <title>Six reference-quality genomes reveal evolution of bat adaptations.</title>
        <authorList>
            <person name="Jebb D."/>
            <person name="Huang Z."/>
            <person name="Pippel M."/>
            <person name="Hughes G.M."/>
            <person name="Lavrichenko K."/>
            <person name="Devanna P."/>
            <person name="Winkler S."/>
            <person name="Jermiin L.S."/>
            <person name="Skirmuntt E.C."/>
            <person name="Katzourakis A."/>
            <person name="Burkitt-Gray L."/>
            <person name="Ray D.A."/>
            <person name="Sullivan K.A.M."/>
            <person name="Roscito J.G."/>
            <person name="Kirilenko B.M."/>
            <person name="Davalos L.M."/>
            <person name="Corthals A.P."/>
            <person name="Power M.L."/>
            <person name="Jones G."/>
            <person name="Ransome R.D."/>
            <person name="Dechmann D.K.N."/>
            <person name="Locatelli A.G."/>
            <person name="Puechmaille S.J."/>
            <person name="Fedrigo O."/>
            <person name="Jarvis E.D."/>
            <person name="Hiller M."/>
            <person name="Vernes S.C."/>
            <person name="Myers E.W."/>
            <person name="Teeling E.C."/>
        </authorList>
    </citation>
    <scope>NUCLEOTIDE SEQUENCE [LARGE SCALE GENOMIC DNA]</scope>
    <source>
        <strain evidence="2">Bat1K_MPI-CBG_1</strain>
    </source>
</reference>
<feature type="compositionally biased region" description="Polar residues" evidence="1">
    <location>
        <begin position="64"/>
        <end position="78"/>
    </location>
</feature>
<feature type="region of interest" description="Disordered" evidence="1">
    <location>
        <begin position="109"/>
        <end position="129"/>
    </location>
</feature>
<organism evidence="2 3">
    <name type="scientific">Phyllostomus discolor</name>
    <name type="common">pale spear-nosed bat</name>
    <dbReference type="NCBI Taxonomy" id="89673"/>
    <lineage>
        <taxon>Eukaryota</taxon>
        <taxon>Metazoa</taxon>
        <taxon>Chordata</taxon>
        <taxon>Craniata</taxon>
        <taxon>Vertebrata</taxon>
        <taxon>Euteleostomi</taxon>
        <taxon>Mammalia</taxon>
        <taxon>Eutheria</taxon>
        <taxon>Laurasiatheria</taxon>
        <taxon>Chiroptera</taxon>
        <taxon>Yangochiroptera</taxon>
        <taxon>Phyllostomidae</taxon>
        <taxon>Phyllostominae</taxon>
        <taxon>Phyllostomus</taxon>
    </lineage>
</organism>
<dbReference type="AlphaFoldDB" id="A0A833ZD02"/>
<evidence type="ECO:0000313" key="2">
    <source>
        <dbReference type="EMBL" id="KAF6094737.1"/>
    </source>
</evidence>
<evidence type="ECO:0000256" key="1">
    <source>
        <dbReference type="SAM" id="MobiDB-lite"/>
    </source>
</evidence>
<feature type="region of interest" description="Disordered" evidence="1">
    <location>
        <begin position="1"/>
        <end position="41"/>
    </location>
</feature>
<name>A0A833ZD02_9CHIR</name>
<sequence length="129" mass="14015">MATRSLPQPKSPLISAVASSRAAPEYSTSTPHMQKKTRRPEEVKRLARMRATIKNALFQKFLQRYSQDSGPRQHSTGKQGKKRVRRPLGPGAAEALAHHGRLGCSACPGPGLRRRALPSQAGGPCQVPN</sequence>
<dbReference type="Proteomes" id="UP000664940">
    <property type="component" value="Unassembled WGS sequence"/>
</dbReference>
<protein>
    <submittedName>
        <fullName evidence="2">Uncharacterized protein</fullName>
    </submittedName>
</protein>
<evidence type="ECO:0000313" key="3">
    <source>
        <dbReference type="Proteomes" id="UP000664940"/>
    </source>
</evidence>
<dbReference type="EMBL" id="JABVXQ010000008">
    <property type="protein sequence ID" value="KAF6094737.1"/>
    <property type="molecule type" value="Genomic_DNA"/>
</dbReference>
<comment type="caution">
    <text evidence="2">The sequence shown here is derived from an EMBL/GenBank/DDBJ whole genome shotgun (WGS) entry which is preliminary data.</text>
</comment>
<accession>A0A833ZD02</accession>
<proteinExistence type="predicted"/>
<feature type="region of interest" description="Disordered" evidence="1">
    <location>
        <begin position="63"/>
        <end position="90"/>
    </location>
</feature>